<dbReference type="EC" id="1.2.99.2" evidence="5"/>
<dbReference type="InterPro" id="IPR036318">
    <property type="entry name" value="FAD-bd_PCMH-like_sf"/>
</dbReference>
<dbReference type="STRING" id="1547922.ISF6_2777"/>
<evidence type="ECO:0000256" key="1">
    <source>
        <dbReference type="ARBA" id="ARBA00022630"/>
    </source>
</evidence>
<dbReference type="PANTHER" id="PTHR42659">
    <property type="entry name" value="XANTHINE DEHYDROGENASE SUBUNIT C-RELATED"/>
    <property type="match status" value="1"/>
</dbReference>
<reference evidence="6" key="1">
    <citation type="submission" date="2015-07" db="EMBL/GenBank/DDBJ databases">
        <title>Discovery of a poly(ethylene terephthalate assimilation.</title>
        <authorList>
            <person name="Yoshida S."/>
            <person name="Hiraga K."/>
            <person name="Takehana T."/>
            <person name="Taniguchi I."/>
            <person name="Yamaji H."/>
            <person name="Maeda Y."/>
            <person name="Toyohara K."/>
            <person name="Miyamoto K."/>
            <person name="Kimura Y."/>
            <person name="Oda K."/>
        </authorList>
    </citation>
    <scope>NUCLEOTIDE SEQUENCE [LARGE SCALE GENOMIC DNA]</scope>
    <source>
        <strain evidence="6">NBRC 110686 / TISTR 2288 / 201-F6</strain>
    </source>
</reference>
<dbReference type="PANTHER" id="PTHR42659:SF2">
    <property type="entry name" value="XANTHINE DEHYDROGENASE SUBUNIT C-RELATED"/>
    <property type="match status" value="1"/>
</dbReference>
<dbReference type="GO" id="GO:0016491">
    <property type="term" value="F:oxidoreductase activity"/>
    <property type="evidence" value="ECO:0007669"/>
    <property type="project" value="UniProtKB-KW"/>
</dbReference>
<feature type="domain" description="FAD-binding PCMH-type" evidence="4">
    <location>
        <begin position="1"/>
        <end position="168"/>
    </location>
</feature>
<dbReference type="AlphaFoldDB" id="A0A0K8P2N8"/>
<keyword evidence="6" id="KW-1185">Reference proteome</keyword>
<dbReference type="SMART" id="SM01092">
    <property type="entry name" value="CO_deh_flav_C"/>
    <property type="match status" value="1"/>
</dbReference>
<dbReference type="InterPro" id="IPR005107">
    <property type="entry name" value="CO_DH_flav_C"/>
</dbReference>
<evidence type="ECO:0000313" key="5">
    <source>
        <dbReference type="EMBL" id="GAP36937.1"/>
    </source>
</evidence>
<dbReference type="EMBL" id="BBYR01000039">
    <property type="protein sequence ID" value="GAP36937.1"/>
    <property type="molecule type" value="Genomic_DNA"/>
</dbReference>
<dbReference type="InterPro" id="IPR016167">
    <property type="entry name" value="FAD-bd_PCMH_sub1"/>
</dbReference>
<dbReference type="InterPro" id="IPR016169">
    <property type="entry name" value="FAD-bd_PCMH_sub2"/>
</dbReference>
<dbReference type="InterPro" id="IPR002346">
    <property type="entry name" value="Mopterin_DH_FAD-bd"/>
</dbReference>
<dbReference type="SUPFAM" id="SSF55447">
    <property type="entry name" value="CO dehydrogenase flavoprotein C-terminal domain-like"/>
    <property type="match status" value="1"/>
</dbReference>
<dbReference type="GO" id="GO:0071949">
    <property type="term" value="F:FAD binding"/>
    <property type="evidence" value="ECO:0007669"/>
    <property type="project" value="InterPro"/>
</dbReference>
<dbReference type="Pfam" id="PF00941">
    <property type="entry name" value="FAD_binding_5"/>
    <property type="match status" value="1"/>
</dbReference>
<keyword evidence="1" id="KW-0285">Flavoprotein</keyword>
<dbReference type="InterPro" id="IPR016166">
    <property type="entry name" value="FAD-bd_PCMH"/>
</dbReference>
<organism evidence="5 6">
    <name type="scientific">Piscinibacter sakaiensis</name>
    <name type="common">Ideonella sakaiensis</name>
    <dbReference type="NCBI Taxonomy" id="1547922"/>
    <lineage>
        <taxon>Bacteria</taxon>
        <taxon>Pseudomonadati</taxon>
        <taxon>Pseudomonadota</taxon>
        <taxon>Betaproteobacteria</taxon>
        <taxon>Burkholderiales</taxon>
        <taxon>Sphaerotilaceae</taxon>
        <taxon>Piscinibacter</taxon>
    </lineage>
</organism>
<dbReference type="Gene3D" id="3.30.43.10">
    <property type="entry name" value="Uridine Diphospho-n-acetylenolpyruvylglucosamine Reductase, domain 2"/>
    <property type="match status" value="1"/>
</dbReference>
<sequence length="264" mass="26796">MYTFDYQRPADQAGALAAAQGDARYLAGGQSLIQAMKLRLSSSERLIDLGGVAALKGIRVDGGNVVVGAMTPHAAVAASAEVRRALPALAELAGGIGDPAVRNMGTLGGSIANADPAACYPSAVLGLGATVHTDRRTIAGDDFFLGLYETALQPGELVTAVSFPVPEKAAYVKFKQPASRFALVGVFVAKTAGGVRVAVTGAKGSVFRATPIEQALNASFTPEAAKAVAMPADGINADLHASAEYRAAMISVMAGRAVAAALAR</sequence>
<dbReference type="RefSeq" id="WP_054020880.1">
    <property type="nucleotide sequence ID" value="NZ_BBYR01000039.1"/>
</dbReference>
<evidence type="ECO:0000256" key="3">
    <source>
        <dbReference type="ARBA" id="ARBA00023002"/>
    </source>
</evidence>
<reference evidence="5 6" key="2">
    <citation type="journal article" date="2016" name="Science">
        <title>A bacterium that degrades and assimilates poly(ethylene terephthalate).</title>
        <authorList>
            <person name="Yoshida S."/>
            <person name="Hiraga K."/>
            <person name="Takehana T."/>
            <person name="Taniguchi I."/>
            <person name="Yamaji H."/>
            <person name="Maeda Y."/>
            <person name="Toyohara K."/>
            <person name="Miyamoto K."/>
            <person name="Kimura Y."/>
            <person name="Oda K."/>
        </authorList>
    </citation>
    <scope>NUCLEOTIDE SEQUENCE [LARGE SCALE GENOMIC DNA]</scope>
    <source>
        <strain evidence="6">NBRC 110686 / TISTR 2288 / 201-F6</strain>
    </source>
</reference>
<name>A0A0K8P2N8_PISS1</name>
<dbReference type="Gene3D" id="3.30.465.10">
    <property type="match status" value="1"/>
</dbReference>
<gene>
    <name evidence="5" type="ORF">ISF6_2777</name>
</gene>
<evidence type="ECO:0000313" key="6">
    <source>
        <dbReference type="Proteomes" id="UP000037660"/>
    </source>
</evidence>
<protein>
    <submittedName>
        <fullName evidence="5">Carbon monoxide dehydrogenase, medium chain</fullName>
        <ecNumber evidence="5">1.2.99.2</ecNumber>
    </submittedName>
</protein>
<keyword evidence="2" id="KW-0274">FAD</keyword>
<dbReference type="Proteomes" id="UP000037660">
    <property type="component" value="Unassembled WGS sequence"/>
</dbReference>
<comment type="caution">
    <text evidence="5">The sequence shown here is derived from an EMBL/GenBank/DDBJ whole genome shotgun (WGS) entry which is preliminary data.</text>
</comment>
<dbReference type="OrthoDB" id="9814706at2"/>
<evidence type="ECO:0000259" key="4">
    <source>
        <dbReference type="PROSITE" id="PS51387"/>
    </source>
</evidence>
<evidence type="ECO:0000256" key="2">
    <source>
        <dbReference type="ARBA" id="ARBA00022827"/>
    </source>
</evidence>
<dbReference type="InterPro" id="IPR036683">
    <property type="entry name" value="CO_DH_flav_C_dom_sf"/>
</dbReference>
<keyword evidence="3 5" id="KW-0560">Oxidoreductase</keyword>
<dbReference type="Gene3D" id="3.30.390.50">
    <property type="entry name" value="CO dehydrogenase flavoprotein, C-terminal domain"/>
    <property type="match status" value="1"/>
</dbReference>
<dbReference type="PROSITE" id="PS51387">
    <property type="entry name" value="FAD_PCMH"/>
    <property type="match status" value="1"/>
</dbReference>
<proteinExistence type="predicted"/>
<dbReference type="SUPFAM" id="SSF56176">
    <property type="entry name" value="FAD-binding/transporter-associated domain-like"/>
    <property type="match status" value="1"/>
</dbReference>
<dbReference type="InterPro" id="IPR051312">
    <property type="entry name" value="Diverse_Substr_Oxidored"/>
</dbReference>
<accession>A0A0K8P2N8</accession>